<proteinExistence type="predicted"/>
<name>A0ABS3VNR3_MICEH</name>
<dbReference type="Proteomes" id="UP000823521">
    <property type="component" value="Unassembled WGS sequence"/>
</dbReference>
<accession>A0ABS3VNR3</accession>
<dbReference type="NCBIfam" id="TIGR01900">
    <property type="entry name" value="dapE-gram_pos"/>
    <property type="match status" value="1"/>
</dbReference>
<dbReference type="Pfam" id="PF01546">
    <property type="entry name" value="Peptidase_M20"/>
    <property type="match status" value="1"/>
</dbReference>
<dbReference type="EC" id="3.5.1.18" evidence="3"/>
<dbReference type="PANTHER" id="PTHR43808:SF31">
    <property type="entry name" value="N-ACETYL-L-CITRULLINE DEACETYLASE"/>
    <property type="match status" value="1"/>
</dbReference>
<dbReference type="InterPro" id="IPR010174">
    <property type="entry name" value="Succinyl-DAP_deSuclase_DapE"/>
</dbReference>
<organism evidence="5 6">
    <name type="scientific">Micromonospora echinofusca</name>
    <dbReference type="NCBI Taxonomy" id="47858"/>
    <lineage>
        <taxon>Bacteria</taxon>
        <taxon>Bacillati</taxon>
        <taxon>Actinomycetota</taxon>
        <taxon>Actinomycetes</taxon>
        <taxon>Micromonosporales</taxon>
        <taxon>Micromonosporaceae</taxon>
        <taxon>Micromonospora</taxon>
    </lineage>
</organism>
<dbReference type="PANTHER" id="PTHR43808">
    <property type="entry name" value="ACETYLORNITHINE DEACETYLASE"/>
    <property type="match status" value="1"/>
</dbReference>
<evidence type="ECO:0000256" key="2">
    <source>
        <dbReference type="ARBA" id="ARBA00022801"/>
    </source>
</evidence>
<feature type="domain" description="Peptidase M20 dimerisation" evidence="4">
    <location>
        <begin position="170"/>
        <end position="267"/>
    </location>
</feature>
<dbReference type="InterPro" id="IPR011650">
    <property type="entry name" value="Peptidase_M20_dimer"/>
</dbReference>
<dbReference type="EMBL" id="WVUH01000050">
    <property type="protein sequence ID" value="MBO4206098.1"/>
    <property type="molecule type" value="Genomic_DNA"/>
</dbReference>
<reference evidence="5 6" key="1">
    <citation type="submission" date="2019-12" db="EMBL/GenBank/DDBJ databases">
        <title>Whole genome sequencing of endophytic Actinobacterium Micromonospora sp. MPMI6T.</title>
        <authorList>
            <person name="Evv R."/>
            <person name="Podile A.R."/>
        </authorList>
    </citation>
    <scope>NUCLEOTIDE SEQUENCE [LARGE SCALE GENOMIC DNA]</scope>
    <source>
        <strain evidence="5 6">MPMI6</strain>
    </source>
</reference>
<keyword evidence="2 5" id="KW-0378">Hydrolase</keyword>
<evidence type="ECO:0000256" key="3">
    <source>
        <dbReference type="NCBIfam" id="TIGR01900"/>
    </source>
</evidence>
<keyword evidence="6" id="KW-1185">Reference proteome</keyword>
<protein>
    <recommendedName>
        <fullName evidence="3">Succinyl-diaminopimelate desuccinylase</fullName>
        <ecNumber evidence="3">3.5.1.18</ecNumber>
    </recommendedName>
</protein>
<dbReference type="SUPFAM" id="SSF53187">
    <property type="entry name" value="Zn-dependent exopeptidases"/>
    <property type="match status" value="1"/>
</dbReference>
<gene>
    <name evidence="5" type="ORF">GSF22_08770</name>
</gene>
<evidence type="ECO:0000313" key="5">
    <source>
        <dbReference type="EMBL" id="MBO4206098.1"/>
    </source>
</evidence>
<dbReference type="Pfam" id="PF07687">
    <property type="entry name" value="M20_dimer"/>
    <property type="match status" value="1"/>
</dbReference>
<dbReference type="RefSeq" id="WP_208812722.1">
    <property type="nucleotide sequence ID" value="NZ_WVUH01000050.1"/>
</dbReference>
<evidence type="ECO:0000313" key="6">
    <source>
        <dbReference type="Proteomes" id="UP000823521"/>
    </source>
</evidence>
<keyword evidence="1" id="KW-0479">Metal-binding</keyword>
<comment type="caution">
    <text evidence="5">The sequence shown here is derived from an EMBL/GenBank/DDBJ whole genome shotgun (WGS) entry which is preliminary data.</text>
</comment>
<sequence>MRNPLTPDVLADPVALTRALVDIESVSLNEKAIADCVEEVLRGVGHLTTQRYGNTVMARTDLGRPQRVVLAGHLDTVPHNANFPSSMRGDLMYGCGTSDMKSGVAYALHLAVTLPEPRYDVTYFFYEAEEIESKYNGLFLVAQAHPEWLTADFAVLLEPTYGVVEAGCQGTMRAMVATTGVRAHSARSWHGVNAIHVAGEVLRRLNEYQARRVVIDGCEYREGMNAVRIHGGVAGNVVPDRCEIEVNYRFAPDRTEEEAHAHVREVFAGFEVTVTDSVAGAAPGLDAAPAREFLAAVGAAPIGKLGWTDVARFAAMGVPALNFGPGDPNLAHHPDEHVEISKIRDGAATLYRWLS</sequence>
<dbReference type="SUPFAM" id="SSF55031">
    <property type="entry name" value="Bacterial exopeptidase dimerisation domain"/>
    <property type="match status" value="1"/>
</dbReference>
<dbReference type="InterPro" id="IPR002933">
    <property type="entry name" value="Peptidase_M20"/>
</dbReference>
<dbReference type="Gene3D" id="3.30.70.360">
    <property type="match status" value="1"/>
</dbReference>
<dbReference type="GO" id="GO:0009014">
    <property type="term" value="F:succinyl-diaminopimelate desuccinylase activity"/>
    <property type="evidence" value="ECO:0007669"/>
    <property type="project" value="UniProtKB-EC"/>
</dbReference>
<evidence type="ECO:0000259" key="4">
    <source>
        <dbReference type="Pfam" id="PF07687"/>
    </source>
</evidence>
<evidence type="ECO:0000256" key="1">
    <source>
        <dbReference type="ARBA" id="ARBA00022723"/>
    </source>
</evidence>
<dbReference type="Gene3D" id="3.40.630.10">
    <property type="entry name" value="Zn peptidases"/>
    <property type="match status" value="1"/>
</dbReference>
<dbReference type="InterPro" id="IPR050072">
    <property type="entry name" value="Peptidase_M20A"/>
</dbReference>
<dbReference type="InterPro" id="IPR036264">
    <property type="entry name" value="Bact_exopeptidase_dim_dom"/>
</dbReference>